<keyword evidence="1" id="KW-1133">Transmembrane helix</keyword>
<organism evidence="3 4">
    <name type="scientific">Neorhizobium phenanthreniclasticum</name>
    <dbReference type="NCBI Taxonomy" id="3157917"/>
    <lineage>
        <taxon>Bacteria</taxon>
        <taxon>Pseudomonadati</taxon>
        <taxon>Pseudomonadota</taxon>
        <taxon>Alphaproteobacteria</taxon>
        <taxon>Hyphomicrobiales</taxon>
        <taxon>Rhizobiaceae</taxon>
        <taxon>Rhizobium/Agrobacterium group</taxon>
        <taxon>Neorhizobium</taxon>
    </lineage>
</organism>
<feature type="transmembrane region" description="Helical" evidence="1">
    <location>
        <begin position="264"/>
        <end position="283"/>
    </location>
</feature>
<feature type="transmembrane region" description="Helical" evidence="1">
    <location>
        <begin position="210"/>
        <end position="228"/>
    </location>
</feature>
<evidence type="ECO:0000313" key="3">
    <source>
        <dbReference type="EMBL" id="MEQ1405441.1"/>
    </source>
</evidence>
<keyword evidence="4" id="KW-1185">Reference proteome</keyword>
<feature type="transmembrane region" description="Helical" evidence="1">
    <location>
        <begin position="122"/>
        <end position="141"/>
    </location>
</feature>
<dbReference type="Pfam" id="PF00892">
    <property type="entry name" value="EamA"/>
    <property type="match status" value="1"/>
</dbReference>
<dbReference type="PANTHER" id="PTHR22911">
    <property type="entry name" value="ACYL-MALONYL CONDENSING ENZYME-RELATED"/>
    <property type="match status" value="1"/>
</dbReference>
<reference evidence="3 4" key="1">
    <citation type="submission" date="2024-05" db="EMBL/GenBank/DDBJ databases">
        <title>Neorhizobium sp. Rsf11, a plant growth promoting and heavy metal resistant PAH-degrader.</title>
        <authorList>
            <person name="Golubev S.N."/>
            <person name="Muratova A.Y."/>
            <person name="Markelova M.I."/>
        </authorList>
    </citation>
    <scope>NUCLEOTIDE SEQUENCE [LARGE SCALE GENOMIC DNA]</scope>
    <source>
        <strain evidence="3 4">Rsf11</strain>
    </source>
</reference>
<feature type="transmembrane region" description="Helical" evidence="1">
    <location>
        <begin position="95"/>
        <end position="115"/>
    </location>
</feature>
<gene>
    <name evidence="3" type="ORF">ABK249_10905</name>
</gene>
<dbReference type="InterPro" id="IPR037185">
    <property type="entry name" value="EmrE-like"/>
</dbReference>
<evidence type="ECO:0000313" key="4">
    <source>
        <dbReference type="Proteomes" id="UP001496627"/>
    </source>
</evidence>
<proteinExistence type="predicted"/>
<feature type="transmembrane region" description="Helical" evidence="1">
    <location>
        <begin position="69"/>
        <end position="89"/>
    </location>
</feature>
<feature type="transmembrane region" description="Helical" evidence="1">
    <location>
        <begin position="147"/>
        <end position="164"/>
    </location>
</feature>
<dbReference type="Proteomes" id="UP001496627">
    <property type="component" value="Unassembled WGS sequence"/>
</dbReference>
<feature type="transmembrane region" description="Helical" evidence="1">
    <location>
        <begin position="35"/>
        <end position="57"/>
    </location>
</feature>
<comment type="caution">
    <text evidence="3">The sequence shown here is derived from an EMBL/GenBank/DDBJ whole genome shotgun (WGS) entry which is preliminary data.</text>
</comment>
<dbReference type="SUPFAM" id="SSF103481">
    <property type="entry name" value="Multidrug resistance efflux transporter EmrE"/>
    <property type="match status" value="2"/>
</dbReference>
<protein>
    <submittedName>
        <fullName evidence="3">DMT family transporter</fullName>
    </submittedName>
</protein>
<keyword evidence="1" id="KW-0812">Transmembrane</keyword>
<feature type="transmembrane region" description="Helical" evidence="1">
    <location>
        <begin position="176"/>
        <end position="198"/>
    </location>
</feature>
<dbReference type="InterPro" id="IPR000620">
    <property type="entry name" value="EamA_dom"/>
</dbReference>
<evidence type="ECO:0000256" key="1">
    <source>
        <dbReference type="SAM" id="Phobius"/>
    </source>
</evidence>
<feature type="transmembrane region" description="Helical" evidence="1">
    <location>
        <begin position="240"/>
        <end position="258"/>
    </location>
</feature>
<sequence>MNSHKKGLVLTTIGGLALSFDVPLVRLGHGELWSTILLRSVTTFLAAILLWLLVRRFGSSRPILIPGKAGLAAGFCYGISTIAFLGAIFNTATANVVFIVAFTPMFAALLGWLVLKERPSPATLLTMLIMLLGVGLIVSGGLSGGHLFGDALAILVSLVLALAITIGRATRIDMGFVPLVAAVMPGLIGLAFVGISSLAGTGGFSVPDPFWVIFDGAVMMPLAFWCLATGPKYLSGPEVGMFYLLETILAPIWVWLIFSEIPSSRTLLGGAILILALIGYSLWQMRRVERVKAQMATSA</sequence>
<dbReference type="PANTHER" id="PTHR22911:SF137">
    <property type="entry name" value="SOLUTE CARRIER FAMILY 35 MEMBER G2-RELATED"/>
    <property type="match status" value="1"/>
</dbReference>
<keyword evidence="1" id="KW-0472">Membrane</keyword>
<accession>A0ABV0M1W0</accession>
<dbReference type="EMBL" id="JBEAAL010000006">
    <property type="protein sequence ID" value="MEQ1405441.1"/>
    <property type="molecule type" value="Genomic_DNA"/>
</dbReference>
<feature type="domain" description="EamA" evidence="2">
    <location>
        <begin position="6"/>
        <end position="138"/>
    </location>
</feature>
<dbReference type="RefSeq" id="WP_227702404.1">
    <property type="nucleotide sequence ID" value="NZ_JBEAAL010000006.1"/>
</dbReference>
<evidence type="ECO:0000259" key="2">
    <source>
        <dbReference type="Pfam" id="PF00892"/>
    </source>
</evidence>
<name>A0ABV0M1W0_9HYPH</name>